<dbReference type="AlphaFoldDB" id="A0A6N4STV2"/>
<proteinExistence type="predicted"/>
<accession>A0A6N4STV2</accession>
<sequence length="88" mass="10233">MICFLYFCTGVENRYKNTINILNQPACAFIPSDFMLTLSSFLCEQKYLILNKFIHSRIILYIRVTNNHTNPLIQNNILNIFNVSADVV</sequence>
<dbReference type="KEGG" id="chu:CHU_2551"/>
<keyword evidence="2" id="KW-1185">Reference proteome</keyword>
<protein>
    <submittedName>
        <fullName evidence="1">Uncharacterized protein</fullName>
    </submittedName>
</protein>
<gene>
    <name evidence="1" type="ordered locus">CHU_2551</name>
</gene>
<dbReference type="Proteomes" id="UP000001822">
    <property type="component" value="Chromosome"/>
</dbReference>
<reference evidence="1 2" key="1">
    <citation type="journal article" date="2007" name="Appl. Environ. Microbiol.">
        <title>Genome sequence of the cellulolytic gliding bacterium Cytophaga hutchinsonii.</title>
        <authorList>
            <person name="Xie G."/>
            <person name="Bruce D.C."/>
            <person name="Challacombe J.F."/>
            <person name="Chertkov O."/>
            <person name="Detter J.C."/>
            <person name="Gilna P."/>
            <person name="Han C.S."/>
            <person name="Lucas S."/>
            <person name="Misra M."/>
            <person name="Myers G.L."/>
            <person name="Richardson P."/>
            <person name="Tapia R."/>
            <person name="Thayer N."/>
            <person name="Thompson L.S."/>
            <person name="Brettin T.S."/>
            <person name="Henrissat B."/>
            <person name="Wilson D.B."/>
            <person name="McBride M.J."/>
        </authorList>
    </citation>
    <scope>NUCLEOTIDE SEQUENCE [LARGE SCALE GENOMIC DNA]</scope>
    <source>
        <strain evidence="2">ATCC 33406 / DSM 1761 / CIP 103989 / NBRC 15051 / NCIMB 9469 / D465</strain>
    </source>
</reference>
<evidence type="ECO:0000313" key="1">
    <source>
        <dbReference type="EMBL" id="ABG59804.1"/>
    </source>
</evidence>
<dbReference type="EMBL" id="CP000383">
    <property type="protein sequence ID" value="ABG59804.1"/>
    <property type="molecule type" value="Genomic_DNA"/>
</dbReference>
<organism evidence="1 2">
    <name type="scientific">Cytophaga hutchinsonii (strain ATCC 33406 / DSM 1761 / CIP 103989 / NBRC 15051 / NCIMB 9469 / D465)</name>
    <dbReference type="NCBI Taxonomy" id="269798"/>
    <lineage>
        <taxon>Bacteria</taxon>
        <taxon>Pseudomonadati</taxon>
        <taxon>Bacteroidota</taxon>
        <taxon>Cytophagia</taxon>
        <taxon>Cytophagales</taxon>
        <taxon>Cytophagaceae</taxon>
        <taxon>Cytophaga</taxon>
    </lineage>
</organism>
<evidence type="ECO:0000313" key="2">
    <source>
        <dbReference type="Proteomes" id="UP000001822"/>
    </source>
</evidence>
<name>A0A6N4STV2_CYTH3</name>